<dbReference type="InterPro" id="IPR005467">
    <property type="entry name" value="His_kinase_dom"/>
</dbReference>
<keyword evidence="6" id="KW-0547">Nucleotide-binding</keyword>
<keyword evidence="5" id="KW-0808">Transferase</keyword>
<keyword evidence="10" id="KW-1133">Transmembrane helix</keyword>
<dbReference type="PROSITE" id="PS50109">
    <property type="entry name" value="HIS_KIN"/>
    <property type="match status" value="1"/>
</dbReference>
<feature type="transmembrane region" description="Helical" evidence="10">
    <location>
        <begin position="174"/>
        <end position="195"/>
    </location>
</feature>
<name>A0A1F6CC42_HANXR</name>
<keyword evidence="9" id="KW-0902">Two-component regulatory system</keyword>
<keyword evidence="10" id="KW-0472">Membrane</keyword>
<evidence type="ECO:0000259" key="12">
    <source>
        <dbReference type="PROSITE" id="PS50885"/>
    </source>
</evidence>
<keyword evidence="4" id="KW-0597">Phosphoprotein</keyword>
<dbReference type="GO" id="GO:0016020">
    <property type="term" value="C:membrane"/>
    <property type="evidence" value="ECO:0007669"/>
    <property type="project" value="UniProtKB-SubCell"/>
</dbReference>
<dbReference type="AlphaFoldDB" id="A0A1F6CC42"/>
<evidence type="ECO:0000256" key="10">
    <source>
        <dbReference type="SAM" id="Phobius"/>
    </source>
</evidence>
<dbReference type="PROSITE" id="PS50885">
    <property type="entry name" value="HAMP"/>
    <property type="match status" value="1"/>
</dbReference>
<evidence type="ECO:0000256" key="3">
    <source>
        <dbReference type="ARBA" id="ARBA00012438"/>
    </source>
</evidence>
<dbReference type="InterPro" id="IPR003661">
    <property type="entry name" value="HisK_dim/P_dom"/>
</dbReference>
<evidence type="ECO:0000256" key="5">
    <source>
        <dbReference type="ARBA" id="ARBA00022679"/>
    </source>
</evidence>
<feature type="domain" description="Histidine kinase" evidence="11">
    <location>
        <begin position="269"/>
        <end position="486"/>
    </location>
</feature>
<dbReference type="SMART" id="SM00387">
    <property type="entry name" value="HATPase_c"/>
    <property type="match status" value="1"/>
</dbReference>
<evidence type="ECO:0000256" key="8">
    <source>
        <dbReference type="ARBA" id="ARBA00022840"/>
    </source>
</evidence>
<protein>
    <recommendedName>
        <fullName evidence="3">histidine kinase</fullName>
        <ecNumber evidence="3">2.7.13.3</ecNumber>
    </recommendedName>
</protein>
<feature type="domain" description="HAMP" evidence="12">
    <location>
        <begin position="197"/>
        <end position="249"/>
    </location>
</feature>
<accession>A0A1F6CC42</accession>
<reference evidence="13 14" key="1">
    <citation type="journal article" date="2016" name="Nat. Commun.">
        <title>Thousands of microbial genomes shed light on interconnected biogeochemical processes in an aquifer system.</title>
        <authorList>
            <person name="Anantharaman K."/>
            <person name="Brown C.T."/>
            <person name="Hug L.A."/>
            <person name="Sharon I."/>
            <person name="Castelle C.J."/>
            <person name="Probst A.J."/>
            <person name="Thomas B.C."/>
            <person name="Singh A."/>
            <person name="Wilkins M.J."/>
            <person name="Karaoz U."/>
            <person name="Brodie E.L."/>
            <person name="Williams K.H."/>
            <person name="Hubbard S.S."/>
            <person name="Banfield J.F."/>
        </authorList>
    </citation>
    <scope>NUCLEOTIDE SEQUENCE [LARGE SCALE GENOMIC DNA]</scope>
    <source>
        <strain evidence="14">RIFCSPLOWO2_12_FULL_64_10</strain>
    </source>
</reference>
<evidence type="ECO:0000313" key="14">
    <source>
        <dbReference type="Proteomes" id="UP000178606"/>
    </source>
</evidence>
<dbReference type="EC" id="2.7.13.3" evidence="3"/>
<evidence type="ECO:0000256" key="6">
    <source>
        <dbReference type="ARBA" id="ARBA00022741"/>
    </source>
</evidence>
<keyword evidence="8" id="KW-0067">ATP-binding</keyword>
<dbReference type="SMART" id="SM00304">
    <property type="entry name" value="HAMP"/>
    <property type="match status" value="1"/>
</dbReference>
<evidence type="ECO:0000256" key="2">
    <source>
        <dbReference type="ARBA" id="ARBA00004370"/>
    </source>
</evidence>
<comment type="catalytic activity">
    <reaction evidence="1">
        <text>ATP + protein L-histidine = ADP + protein N-phospho-L-histidine.</text>
        <dbReference type="EC" id="2.7.13.3"/>
    </reaction>
</comment>
<sequence>MKKLSARVTLAVIVILTTGIGTFAFLASLYEIRVAKHHAEESCRDWASAVGYGIQAIVDASGKEEEARLIAEFLERQRGHNAMMGLQAFDVHLREMFPSQRFPVLNPVHSAALLTAIKAGRDTSYYEPDGILLNHLQPVWTLGPVGTTGGLTWGAVRVTMSMEEEWNRIRRTTITLLSGGLIAVVVTGFLLSRWLRRVVVRPIEQVESTLTALARGNMKARVSWTSGDELGSLARHVNQMADALAHQRELELELLHLSKLSDIGALAQGIAHNLKSPLTAVRGFAQLLQMQHPDLQHLDAIVRSADQISDIVDNIMYKSRQEQRGDRQPIDLNRLLREELRFLEADSQFKHQTEKVYRFAEDLPAVEGVYSDFSQCFTNLIRNALDAMHKSNRKQLTVETEKNGDGVIVRVSDTGSGIPKEHLDHIFEPFFTTKPIVGEAKPGEPTGTGLGLSTCVQLMKPYGAEIAAESEVGVGTTFTVRVPTRAGGA</sequence>
<evidence type="ECO:0000256" key="1">
    <source>
        <dbReference type="ARBA" id="ARBA00000085"/>
    </source>
</evidence>
<dbReference type="InterPro" id="IPR004358">
    <property type="entry name" value="Sig_transdc_His_kin-like_C"/>
</dbReference>
<evidence type="ECO:0000256" key="4">
    <source>
        <dbReference type="ARBA" id="ARBA00022553"/>
    </source>
</evidence>
<keyword evidence="10" id="KW-0812">Transmembrane</keyword>
<organism evidence="13 14">
    <name type="scientific">Handelsmanbacteria sp. (strain RIFCSPLOWO2_12_FULL_64_10)</name>
    <dbReference type="NCBI Taxonomy" id="1817868"/>
    <lineage>
        <taxon>Bacteria</taxon>
        <taxon>Candidatus Handelsmaniibacteriota</taxon>
    </lineage>
</organism>
<feature type="transmembrane region" description="Helical" evidence="10">
    <location>
        <begin position="6"/>
        <end position="30"/>
    </location>
</feature>
<dbReference type="SMART" id="SM00388">
    <property type="entry name" value="HisKA"/>
    <property type="match status" value="1"/>
</dbReference>
<dbReference type="InterPro" id="IPR036097">
    <property type="entry name" value="HisK_dim/P_sf"/>
</dbReference>
<dbReference type="Pfam" id="PF00512">
    <property type="entry name" value="HisKA"/>
    <property type="match status" value="1"/>
</dbReference>
<dbReference type="PANTHER" id="PTHR43065">
    <property type="entry name" value="SENSOR HISTIDINE KINASE"/>
    <property type="match status" value="1"/>
</dbReference>
<comment type="subcellular location">
    <subcellularLocation>
        <location evidence="2">Membrane</location>
    </subcellularLocation>
</comment>
<dbReference type="PRINTS" id="PR00344">
    <property type="entry name" value="BCTRLSENSOR"/>
</dbReference>
<dbReference type="InterPro" id="IPR003660">
    <property type="entry name" value="HAMP_dom"/>
</dbReference>
<dbReference type="Gene3D" id="6.10.340.10">
    <property type="match status" value="1"/>
</dbReference>
<dbReference type="GO" id="GO:0005524">
    <property type="term" value="F:ATP binding"/>
    <property type="evidence" value="ECO:0007669"/>
    <property type="project" value="UniProtKB-KW"/>
</dbReference>
<dbReference type="PANTHER" id="PTHR43065:SF46">
    <property type="entry name" value="C4-DICARBOXYLATE TRANSPORT SENSOR PROTEIN DCTB"/>
    <property type="match status" value="1"/>
</dbReference>
<dbReference type="CDD" id="cd06225">
    <property type="entry name" value="HAMP"/>
    <property type="match status" value="1"/>
</dbReference>
<dbReference type="Proteomes" id="UP000178606">
    <property type="component" value="Unassembled WGS sequence"/>
</dbReference>
<dbReference type="InterPro" id="IPR036890">
    <property type="entry name" value="HATPase_C_sf"/>
</dbReference>
<gene>
    <name evidence="13" type="ORF">A3F84_19710</name>
</gene>
<evidence type="ECO:0000313" key="13">
    <source>
        <dbReference type="EMBL" id="OGG46512.1"/>
    </source>
</evidence>
<dbReference type="Pfam" id="PF02518">
    <property type="entry name" value="HATPase_c"/>
    <property type="match status" value="1"/>
</dbReference>
<comment type="caution">
    <text evidence="13">The sequence shown here is derived from an EMBL/GenBank/DDBJ whole genome shotgun (WGS) entry which is preliminary data.</text>
</comment>
<dbReference type="SUPFAM" id="SSF55874">
    <property type="entry name" value="ATPase domain of HSP90 chaperone/DNA topoisomerase II/histidine kinase"/>
    <property type="match status" value="1"/>
</dbReference>
<dbReference type="CDD" id="cd00082">
    <property type="entry name" value="HisKA"/>
    <property type="match status" value="1"/>
</dbReference>
<dbReference type="SUPFAM" id="SSF47384">
    <property type="entry name" value="Homodimeric domain of signal transducing histidine kinase"/>
    <property type="match status" value="1"/>
</dbReference>
<proteinExistence type="predicted"/>
<evidence type="ECO:0000259" key="11">
    <source>
        <dbReference type="PROSITE" id="PS50109"/>
    </source>
</evidence>
<dbReference type="Pfam" id="PF00672">
    <property type="entry name" value="HAMP"/>
    <property type="match status" value="1"/>
</dbReference>
<evidence type="ECO:0000256" key="9">
    <source>
        <dbReference type="ARBA" id="ARBA00023012"/>
    </source>
</evidence>
<dbReference type="InterPro" id="IPR003594">
    <property type="entry name" value="HATPase_dom"/>
</dbReference>
<evidence type="ECO:0000256" key="7">
    <source>
        <dbReference type="ARBA" id="ARBA00022777"/>
    </source>
</evidence>
<dbReference type="Gene3D" id="1.10.287.130">
    <property type="match status" value="1"/>
</dbReference>
<keyword evidence="7" id="KW-0418">Kinase</keyword>
<dbReference type="EMBL" id="MFKF01000307">
    <property type="protein sequence ID" value="OGG46512.1"/>
    <property type="molecule type" value="Genomic_DNA"/>
</dbReference>
<dbReference type="Gene3D" id="3.30.565.10">
    <property type="entry name" value="Histidine kinase-like ATPase, C-terminal domain"/>
    <property type="match status" value="1"/>
</dbReference>
<dbReference type="SUPFAM" id="SSF158472">
    <property type="entry name" value="HAMP domain-like"/>
    <property type="match status" value="1"/>
</dbReference>
<dbReference type="CDD" id="cd00075">
    <property type="entry name" value="HATPase"/>
    <property type="match status" value="1"/>
</dbReference>
<dbReference type="GO" id="GO:0000155">
    <property type="term" value="F:phosphorelay sensor kinase activity"/>
    <property type="evidence" value="ECO:0007669"/>
    <property type="project" value="InterPro"/>
</dbReference>